<protein>
    <submittedName>
        <fullName evidence="4">Uncharacterized protein</fullName>
    </submittedName>
</protein>
<dbReference type="Proteomes" id="UP001627154">
    <property type="component" value="Unassembled WGS sequence"/>
</dbReference>
<dbReference type="PROSITE" id="PS50088">
    <property type="entry name" value="ANK_REPEAT"/>
    <property type="match status" value="3"/>
</dbReference>
<dbReference type="PROSITE" id="PS50297">
    <property type="entry name" value="ANK_REP_REGION"/>
    <property type="match status" value="3"/>
</dbReference>
<dbReference type="PRINTS" id="PR01415">
    <property type="entry name" value="ANKYRIN"/>
</dbReference>
<evidence type="ECO:0000256" key="1">
    <source>
        <dbReference type="ARBA" id="ARBA00022737"/>
    </source>
</evidence>
<feature type="repeat" description="ANK" evidence="3">
    <location>
        <begin position="468"/>
        <end position="503"/>
    </location>
</feature>
<dbReference type="Pfam" id="PF12796">
    <property type="entry name" value="Ank_2"/>
    <property type="match status" value="3"/>
</dbReference>
<keyword evidence="5" id="KW-1185">Reference proteome</keyword>
<proteinExistence type="predicted"/>
<evidence type="ECO:0000256" key="2">
    <source>
        <dbReference type="ARBA" id="ARBA00023043"/>
    </source>
</evidence>
<organism evidence="4 5">
    <name type="scientific">Trichogramma kaykai</name>
    <dbReference type="NCBI Taxonomy" id="54128"/>
    <lineage>
        <taxon>Eukaryota</taxon>
        <taxon>Metazoa</taxon>
        <taxon>Ecdysozoa</taxon>
        <taxon>Arthropoda</taxon>
        <taxon>Hexapoda</taxon>
        <taxon>Insecta</taxon>
        <taxon>Pterygota</taxon>
        <taxon>Neoptera</taxon>
        <taxon>Endopterygota</taxon>
        <taxon>Hymenoptera</taxon>
        <taxon>Apocrita</taxon>
        <taxon>Proctotrupomorpha</taxon>
        <taxon>Chalcidoidea</taxon>
        <taxon>Trichogrammatidae</taxon>
        <taxon>Trichogramma</taxon>
    </lineage>
</organism>
<dbReference type="SMART" id="SM00248">
    <property type="entry name" value="ANK"/>
    <property type="match status" value="7"/>
</dbReference>
<keyword evidence="1" id="KW-0677">Repeat</keyword>
<dbReference type="PANTHER" id="PTHR24178">
    <property type="entry name" value="MOLTING PROTEIN MLT-4"/>
    <property type="match status" value="1"/>
</dbReference>
<keyword evidence="2 3" id="KW-0040">ANK repeat</keyword>
<dbReference type="Gene3D" id="1.25.40.20">
    <property type="entry name" value="Ankyrin repeat-containing domain"/>
    <property type="match status" value="3"/>
</dbReference>
<name>A0ABD2XC71_9HYME</name>
<dbReference type="InterPro" id="IPR002110">
    <property type="entry name" value="Ankyrin_rpt"/>
</dbReference>
<dbReference type="AlphaFoldDB" id="A0ABD2XC71"/>
<feature type="repeat" description="ANK" evidence="3">
    <location>
        <begin position="387"/>
        <end position="421"/>
    </location>
</feature>
<dbReference type="SUPFAM" id="SSF48403">
    <property type="entry name" value="Ankyrin repeat"/>
    <property type="match status" value="2"/>
</dbReference>
<evidence type="ECO:0000313" key="4">
    <source>
        <dbReference type="EMBL" id="KAL3402834.1"/>
    </source>
</evidence>
<evidence type="ECO:0000256" key="3">
    <source>
        <dbReference type="PROSITE-ProRule" id="PRU00023"/>
    </source>
</evidence>
<dbReference type="InterPro" id="IPR036770">
    <property type="entry name" value="Ankyrin_rpt-contain_sf"/>
</dbReference>
<gene>
    <name evidence="4" type="ORF">TKK_004006</name>
</gene>
<reference evidence="4 5" key="1">
    <citation type="journal article" date="2024" name="bioRxiv">
        <title>A reference genome for Trichogramma kaykai: A tiny desert-dwelling parasitoid wasp with competing sex-ratio distorters.</title>
        <authorList>
            <person name="Culotta J."/>
            <person name="Lindsey A.R."/>
        </authorList>
    </citation>
    <scope>NUCLEOTIDE SEQUENCE [LARGE SCALE GENOMIC DNA]</scope>
    <source>
        <strain evidence="4 5">KSX58</strain>
    </source>
</reference>
<feature type="repeat" description="ANK" evidence="3">
    <location>
        <begin position="313"/>
        <end position="345"/>
    </location>
</feature>
<comment type="caution">
    <text evidence="4">The sequence shown here is derived from an EMBL/GenBank/DDBJ whole genome shotgun (WGS) entry which is preliminary data.</text>
</comment>
<accession>A0ABD2XC71</accession>
<evidence type="ECO:0000313" key="5">
    <source>
        <dbReference type="Proteomes" id="UP001627154"/>
    </source>
</evidence>
<sequence>MVSLKAAFDVGARSALRCSNNTRRVRSKKGLYLANEGRAKKKNNDEILPSGSNQSATFAVRARLYTRELAQLSGQAEEEKKNCKKSIIYILLYCRGRKREREREMSLAIVTCDTTAEAAEAGSDRGWPNLACCSLRRRQNLGALAQALAPCIYAILTKSINNCEEEEEQLEFLCKIRSLIGERRVPNFRKIFRHKEIDCLLLDSMNYWKGVQYDTLKLFIKFVARIGYKDKPEVDKNGKLVSCRTTAVHLAAKHKYDHHLIDVLFKIYNKFDVNYTDESGLTHFHAACQSGCDDIVSKFLEFGQDPNCIWRETGDTPLHLALVFGRKKTVEMLLMRDANPFVPNKDGLTPLHVVCRNFPNAHELVKMLFELSNEKYHPVQVDAQDNLGKTPLHYVLSRNHKIQNTVRLLLENGASPNLADKEGLTPLHYIFKRRGVFYDDYKEDDLKIFFKINEAQNQTVEVNGRDKLGNTPLHLALECVNRNFKKVVEVLLRRGADPNVANAEGSTPLHLICDKLSVYDSNEDLVELFFKINDERHQPVEVNAMDNSGQTPLQIAVANLEFRGIAQSAHYLYANAESKDMASAKFRRRNDDENDDGFVHGNKMRSILRKSRENVEFLKSDL</sequence>
<dbReference type="EMBL" id="JBJJXI010000032">
    <property type="protein sequence ID" value="KAL3402834.1"/>
    <property type="molecule type" value="Genomic_DNA"/>
</dbReference>